<dbReference type="SUPFAM" id="SSF103481">
    <property type="entry name" value="Multidrug resistance efflux transporter EmrE"/>
    <property type="match status" value="1"/>
</dbReference>
<keyword evidence="1" id="KW-1133">Transmembrane helix</keyword>
<feature type="transmembrane region" description="Helical" evidence="1">
    <location>
        <begin position="37"/>
        <end position="58"/>
    </location>
</feature>
<dbReference type="Proteomes" id="UP000801492">
    <property type="component" value="Unassembled WGS sequence"/>
</dbReference>
<dbReference type="PANTHER" id="PTHR31965">
    <property type="entry name" value="TRANSMEMBRANE PROTEIN 42"/>
    <property type="match status" value="1"/>
</dbReference>
<dbReference type="AlphaFoldDB" id="A0A8K0CRB6"/>
<protein>
    <recommendedName>
        <fullName evidence="4">EamA domain-containing protein</fullName>
    </recommendedName>
</protein>
<organism evidence="2 3">
    <name type="scientific">Ignelater luminosus</name>
    <name type="common">Cucubano</name>
    <name type="synonym">Pyrophorus luminosus</name>
    <dbReference type="NCBI Taxonomy" id="2038154"/>
    <lineage>
        <taxon>Eukaryota</taxon>
        <taxon>Metazoa</taxon>
        <taxon>Ecdysozoa</taxon>
        <taxon>Arthropoda</taxon>
        <taxon>Hexapoda</taxon>
        <taxon>Insecta</taxon>
        <taxon>Pterygota</taxon>
        <taxon>Neoptera</taxon>
        <taxon>Endopterygota</taxon>
        <taxon>Coleoptera</taxon>
        <taxon>Polyphaga</taxon>
        <taxon>Elateriformia</taxon>
        <taxon>Elateroidea</taxon>
        <taxon>Elateridae</taxon>
        <taxon>Agrypninae</taxon>
        <taxon>Pyrophorini</taxon>
        <taxon>Ignelater</taxon>
    </lineage>
</organism>
<evidence type="ECO:0000313" key="3">
    <source>
        <dbReference type="Proteomes" id="UP000801492"/>
    </source>
</evidence>
<dbReference type="Gene3D" id="1.10.3730.20">
    <property type="match status" value="1"/>
</dbReference>
<dbReference type="OrthoDB" id="5854584at2759"/>
<feature type="transmembrane region" description="Helical" evidence="1">
    <location>
        <begin position="70"/>
        <end position="90"/>
    </location>
</feature>
<name>A0A8K0CRB6_IGNLU</name>
<dbReference type="EMBL" id="VTPC01061346">
    <property type="protein sequence ID" value="KAF2889877.1"/>
    <property type="molecule type" value="Genomic_DNA"/>
</dbReference>
<evidence type="ECO:0000256" key="1">
    <source>
        <dbReference type="SAM" id="Phobius"/>
    </source>
</evidence>
<dbReference type="PANTHER" id="PTHR31965:SF1">
    <property type="entry name" value="TRANSMEMBRANE PROTEIN 42"/>
    <property type="match status" value="1"/>
</dbReference>
<comment type="caution">
    <text evidence="2">The sequence shown here is derived from an EMBL/GenBank/DDBJ whole genome shotgun (WGS) entry which is preliminary data.</text>
</comment>
<evidence type="ECO:0000313" key="2">
    <source>
        <dbReference type="EMBL" id="KAF2889877.1"/>
    </source>
</evidence>
<feature type="transmembrane region" description="Helical" evidence="1">
    <location>
        <begin position="96"/>
        <end position="113"/>
    </location>
</feature>
<proteinExistence type="predicted"/>
<gene>
    <name evidence="2" type="ORF">ILUMI_16296</name>
</gene>
<keyword evidence="1" id="KW-0812">Transmembrane</keyword>
<dbReference type="InterPro" id="IPR037185">
    <property type="entry name" value="EmrE-like"/>
</dbReference>
<accession>A0A8K0CRB6</accession>
<dbReference type="InterPro" id="IPR039632">
    <property type="entry name" value="TMEM42"/>
</dbReference>
<reference evidence="2" key="1">
    <citation type="submission" date="2019-08" db="EMBL/GenBank/DDBJ databases">
        <title>The genome of the North American firefly Photinus pyralis.</title>
        <authorList>
            <consortium name="Photinus pyralis genome working group"/>
            <person name="Fallon T.R."/>
            <person name="Sander Lower S.E."/>
            <person name="Weng J.-K."/>
        </authorList>
    </citation>
    <scope>NUCLEOTIDE SEQUENCE</scope>
    <source>
        <strain evidence="2">TRF0915ILg1</strain>
        <tissue evidence="2">Whole body</tissue>
    </source>
</reference>
<keyword evidence="1" id="KW-0472">Membrane</keyword>
<keyword evidence="3" id="KW-1185">Reference proteome</keyword>
<sequence length="129" mass="13967">MQHTTTYYSALSGACAATASLFGKLSGLPTLQGPLIVLRVVFFILMIICNGGVWTLYVKALQATDSSLSATVLSAASNYFLSALIGFLVFGEVTSLIWWSGMMFVLVGLMLIANDQSVLDETKEFKKNR</sequence>
<evidence type="ECO:0008006" key="4">
    <source>
        <dbReference type="Google" id="ProtNLM"/>
    </source>
</evidence>